<sequence>MTNRRDFLKKTGLASGALAISGVFTKLTASENRIKNNTIMENNNPITSAKSPLVKLNNGLDMPLLGVGSFALPTIQAADDISFALKNGYRLVDTASNYGNEKEVGQGIARSGVNRSELFITTKLWIEDFGYDNALKAFDKSLKLLGVEYLDLYLLHWPVPTDFEKTIEAYKALEKLYADKRIRAIGVSNFTQDHLTRLMDKTIIVPAVNQIELHPYHNQKLLREFHDKNGIKTQSWSPIGGIFTNGMVNPTDPLRLLQDFTIVKLAEKYKKFTSQIVLRWQIQNGLIAIPKSQHYERLLGNIDIFDFELSIEDMTVIDNLDRNLRGGPQPEYFNIPLFKQLISKRGQKLQQ</sequence>
<reference evidence="6" key="1">
    <citation type="journal article" date="2019" name="Int. J. Syst. Evol. Microbiol.">
        <title>The Global Catalogue of Microorganisms (GCM) 10K type strain sequencing project: providing services to taxonomists for standard genome sequencing and annotation.</title>
        <authorList>
            <consortium name="The Broad Institute Genomics Platform"/>
            <consortium name="The Broad Institute Genome Sequencing Center for Infectious Disease"/>
            <person name="Wu L."/>
            <person name="Ma J."/>
        </authorList>
    </citation>
    <scope>NUCLEOTIDE SEQUENCE [LARGE SCALE GENOMIC DNA]</scope>
    <source>
        <strain evidence="6">CGMCC 1.15345</strain>
    </source>
</reference>
<dbReference type="PROSITE" id="PS00798">
    <property type="entry name" value="ALDOKETO_REDUCTASE_1"/>
    <property type="match status" value="1"/>
</dbReference>
<proteinExistence type="inferred from homology"/>
<dbReference type="PANTHER" id="PTHR43827:SF3">
    <property type="entry name" value="NADP-DEPENDENT OXIDOREDUCTASE DOMAIN-CONTAINING PROTEIN"/>
    <property type="match status" value="1"/>
</dbReference>
<evidence type="ECO:0000256" key="3">
    <source>
        <dbReference type="ARBA" id="ARBA00023002"/>
    </source>
</evidence>
<dbReference type="PRINTS" id="PR00069">
    <property type="entry name" value="ALDKETRDTASE"/>
</dbReference>
<dbReference type="InterPro" id="IPR019546">
    <property type="entry name" value="TAT_signal_bac_arc"/>
</dbReference>
<dbReference type="SUPFAM" id="SSF51430">
    <property type="entry name" value="NAD(P)-linked oxidoreductase"/>
    <property type="match status" value="1"/>
</dbReference>
<dbReference type="InterPro" id="IPR020471">
    <property type="entry name" value="AKR"/>
</dbReference>
<dbReference type="PANTHER" id="PTHR43827">
    <property type="entry name" value="2,5-DIKETO-D-GLUCONIC ACID REDUCTASE"/>
    <property type="match status" value="1"/>
</dbReference>
<comment type="caution">
    <text evidence="5">The sequence shown here is derived from an EMBL/GenBank/DDBJ whole genome shotgun (WGS) entry which is preliminary data.</text>
</comment>
<organism evidence="5 6">
    <name type="scientific">Flavobacterium quisquiliarum</name>
    <dbReference type="NCBI Taxonomy" id="1834436"/>
    <lineage>
        <taxon>Bacteria</taxon>
        <taxon>Pseudomonadati</taxon>
        <taxon>Bacteroidota</taxon>
        <taxon>Flavobacteriia</taxon>
        <taxon>Flavobacteriales</taxon>
        <taxon>Flavobacteriaceae</taxon>
        <taxon>Flavobacterium</taxon>
    </lineage>
</organism>
<dbReference type="Pfam" id="PF00248">
    <property type="entry name" value="Aldo_ket_red"/>
    <property type="match status" value="1"/>
</dbReference>
<comment type="similarity">
    <text evidence="1">Belongs to the aldo/keto reductase family.</text>
</comment>
<gene>
    <name evidence="5" type="ORF">ACFOY0_03125</name>
</gene>
<accession>A0ABV8W0I0</accession>
<evidence type="ECO:0000313" key="5">
    <source>
        <dbReference type="EMBL" id="MFC4389979.1"/>
    </source>
</evidence>
<dbReference type="InterPro" id="IPR023210">
    <property type="entry name" value="NADP_OxRdtase_dom"/>
</dbReference>
<dbReference type="InterPro" id="IPR018170">
    <property type="entry name" value="Aldo/ket_reductase_CS"/>
</dbReference>
<dbReference type="PROSITE" id="PS51318">
    <property type="entry name" value="TAT"/>
    <property type="match status" value="1"/>
</dbReference>
<protein>
    <submittedName>
        <fullName evidence="5">Aldo/keto reductase</fullName>
    </submittedName>
</protein>
<evidence type="ECO:0000313" key="6">
    <source>
        <dbReference type="Proteomes" id="UP001595719"/>
    </source>
</evidence>
<name>A0ABV8W0I0_9FLAO</name>
<evidence type="ECO:0000259" key="4">
    <source>
        <dbReference type="Pfam" id="PF00248"/>
    </source>
</evidence>
<dbReference type="InterPro" id="IPR006311">
    <property type="entry name" value="TAT_signal"/>
</dbReference>
<keyword evidence="2" id="KW-0521">NADP</keyword>
<feature type="domain" description="NADP-dependent oxidoreductase" evidence="4">
    <location>
        <begin position="76"/>
        <end position="321"/>
    </location>
</feature>
<dbReference type="NCBIfam" id="TIGR01409">
    <property type="entry name" value="TAT_signal_seq"/>
    <property type="match status" value="1"/>
</dbReference>
<keyword evidence="3" id="KW-0560">Oxidoreductase</keyword>
<dbReference type="Proteomes" id="UP001595719">
    <property type="component" value="Unassembled WGS sequence"/>
</dbReference>
<dbReference type="InterPro" id="IPR036812">
    <property type="entry name" value="NAD(P)_OxRdtase_dom_sf"/>
</dbReference>
<dbReference type="PROSITE" id="PS00062">
    <property type="entry name" value="ALDOKETO_REDUCTASE_2"/>
    <property type="match status" value="1"/>
</dbReference>
<evidence type="ECO:0000256" key="1">
    <source>
        <dbReference type="ARBA" id="ARBA00007905"/>
    </source>
</evidence>
<keyword evidence="6" id="KW-1185">Reference proteome</keyword>
<evidence type="ECO:0000256" key="2">
    <source>
        <dbReference type="ARBA" id="ARBA00022857"/>
    </source>
</evidence>
<dbReference type="Gene3D" id="3.20.20.100">
    <property type="entry name" value="NADP-dependent oxidoreductase domain"/>
    <property type="match status" value="1"/>
</dbReference>
<dbReference type="RefSeq" id="WP_179003751.1">
    <property type="nucleotide sequence ID" value="NZ_JBHSCO010000001.1"/>
</dbReference>
<dbReference type="EMBL" id="JBHSCO010000001">
    <property type="protein sequence ID" value="MFC4389979.1"/>
    <property type="molecule type" value="Genomic_DNA"/>
</dbReference>